<evidence type="ECO:0000313" key="2">
    <source>
        <dbReference type="EMBL" id="GFR75027.1"/>
    </source>
</evidence>
<dbReference type="SUPFAM" id="SSF54695">
    <property type="entry name" value="POZ domain"/>
    <property type="match status" value="1"/>
</dbReference>
<feature type="compositionally biased region" description="Low complexity" evidence="1">
    <location>
        <begin position="117"/>
        <end position="129"/>
    </location>
</feature>
<organism evidence="2 3">
    <name type="scientific">Elysia marginata</name>
    <dbReference type="NCBI Taxonomy" id="1093978"/>
    <lineage>
        <taxon>Eukaryota</taxon>
        <taxon>Metazoa</taxon>
        <taxon>Spiralia</taxon>
        <taxon>Lophotrochozoa</taxon>
        <taxon>Mollusca</taxon>
        <taxon>Gastropoda</taxon>
        <taxon>Heterobranchia</taxon>
        <taxon>Euthyneura</taxon>
        <taxon>Panpulmonata</taxon>
        <taxon>Sacoglossa</taxon>
        <taxon>Placobranchoidea</taxon>
        <taxon>Plakobranchidae</taxon>
        <taxon>Elysia</taxon>
    </lineage>
</organism>
<proteinExistence type="predicted"/>
<dbReference type="AlphaFoldDB" id="A0AAV4FNX5"/>
<evidence type="ECO:0008006" key="4">
    <source>
        <dbReference type="Google" id="ProtNLM"/>
    </source>
</evidence>
<accession>A0AAV4FNX5</accession>
<comment type="caution">
    <text evidence="2">The sequence shown here is derived from an EMBL/GenBank/DDBJ whole genome shotgun (WGS) entry which is preliminary data.</text>
</comment>
<feature type="region of interest" description="Disordered" evidence="1">
    <location>
        <begin position="407"/>
        <end position="454"/>
    </location>
</feature>
<feature type="compositionally biased region" description="Low complexity" evidence="1">
    <location>
        <begin position="434"/>
        <end position="448"/>
    </location>
</feature>
<sequence>MDHAYISLNVGGQMFYIRVASLRSVPRTLLSDLTEASLPLDLVFGGKAISEEDDIDGTKPKHGEVARTEMGYDSTGISTNGAFVTGSHPGDRAKYVYLSCSNRIRPIRPIAAETLSSNTTSAYSSPSKSTPEKRSSKTSAPLSPPSPAFPEPVVHLQQSSCLFVPATCLTSPRHKPVALPNHKSRGRKVYGFTNKSFYSDENYADKTQSDNSYIPTDALSGGAKTDALPYAPPRNDLYYSPLNRQGKQRTNGDVGCPLEINSSSLVPLPQAAHADVYIDRNPVLFPFILDLYRHATINSNIVITTNNKTLHHHHSSNVNNNTTTINNNNNITTTVNSNITTTINNNNNNNITTTINNIYTTIINNIYKTVVKNKNNITTTSNNNIINTSPPPSLTTSLPPPPPITIITTLPLPPSTTRTLPTTTTKTSPPPPVTSKTTSTTNTTAKTTKMSLGK</sequence>
<feature type="compositionally biased region" description="Low complexity" evidence="1">
    <location>
        <begin position="407"/>
        <end position="427"/>
    </location>
</feature>
<dbReference type="InterPro" id="IPR011333">
    <property type="entry name" value="SKP1/BTB/POZ_sf"/>
</dbReference>
<reference evidence="2 3" key="1">
    <citation type="journal article" date="2021" name="Elife">
        <title>Chloroplast acquisition without the gene transfer in kleptoplastic sea slugs, Plakobranchus ocellatus.</title>
        <authorList>
            <person name="Maeda T."/>
            <person name="Takahashi S."/>
            <person name="Yoshida T."/>
            <person name="Shimamura S."/>
            <person name="Takaki Y."/>
            <person name="Nagai Y."/>
            <person name="Toyoda A."/>
            <person name="Suzuki Y."/>
            <person name="Arimoto A."/>
            <person name="Ishii H."/>
            <person name="Satoh N."/>
            <person name="Nishiyama T."/>
            <person name="Hasebe M."/>
            <person name="Maruyama T."/>
            <person name="Minagawa J."/>
            <person name="Obokata J."/>
            <person name="Shigenobu S."/>
        </authorList>
    </citation>
    <scope>NUCLEOTIDE SEQUENCE [LARGE SCALE GENOMIC DNA]</scope>
</reference>
<dbReference type="Proteomes" id="UP000762676">
    <property type="component" value="Unassembled WGS sequence"/>
</dbReference>
<evidence type="ECO:0000313" key="3">
    <source>
        <dbReference type="Proteomes" id="UP000762676"/>
    </source>
</evidence>
<feature type="region of interest" description="Disordered" evidence="1">
    <location>
        <begin position="117"/>
        <end position="151"/>
    </location>
</feature>
<evidence type="ECO:0000256" key="1">
    <source>
        <dbReference type="SAM" id="MobiDB-lite"/>
    </source>
</evidence>
<gene>
    <name evidence="2" type="ORF">ElyMa_003907900</name>
</gene>
<protein>
    <recommendedName>
        <fullName evidence="4">Potassium channel tetramerisation-type BTB domain-containing protein</fullName>
    </recommendedName>
</protein>
<keyword evidence="3" id="KW-1185">Reference proteome</keyword>
<dbReference type="EMBL" id="BMAT01007957">
    <property type="protein sequence ID" value="GFR75027.1"/>
    <property type="molecule type" value="Genomic_DNA"/>
</dbReference>
<name>A0AAV4FNX5_9GAST</name>